<keyword evidence="4" id="KW-1185">Reference proteome</keyword>
<evidence type="ECO:0000256" key="1">
    <source>
        <dbReference type="ARBA" id="ARBA00022598"/>
    </source>
</evidence>
<organism evidence="3 4">
    <name type="scientific">Lentilactobacillus kosonis</name>
    <dbReference type="NCBI Taxonomy" id="2810561"/>
    <lineage>
        <taxon>Bacteria</taxon>
        <taxon>Bacillati</taxon>
        <taxon>Bacillota</taxon>
        <taxon>Bacilli</taxon>
        <taxon>Lactobacillales</taxon>
        <taxon>Lactobacillaceae</taxon>
        <taxon>Lentilactobacillus</taxon>
    </lineage>
</organism>
<accession>A0A401FKW3</accession>
<evidence type="ECO:0000313" key="3">
    <source>
        <dbReference type="EMBL" id="GAY72851.1"/>
    </source>
</evidence>
<evidence type="ECO:0000313" key="4">
    <source>
        <dbReference type="Proteomes" id="UP000286974"/>
    </source>
</evidence>
<protein>
    <submittedName>
        <fullName evidence="3">UPF0348 protein family</fullName>
    </submittedName>
</protein>
<sequence length="317" mass="36763">MAAGVDLVVELPFFGAVQPSHLFAKNAVRIAQELACESLAFGAEHPDMDYDLLINHQPEHDDSFKQFNQTYASTFQNYLKRQTGITLREPNDILAFGYANANHELGNPLKLVPIQRIEADHNDQQLTTDSWISSASSIRNGIVNYSSEITKFMPYSSFHMVASSFQYSWEQFWPFLRYELIKTPIQELQRIYQMSEGIEHRLKSAAKRSQSFSDFLNSVKTKRYTYTRIQRLCVYVLVHAFSDEMLVDPNYLRPLAFNGQGQRYLNQIKHDTEWPIITKVTDQVVDDWLVLDYQSSMMLELISGENQDVHRYPKIIL</sequence>
<gene>
    <name evidence="3" type="ORF">NBRC111893_997</name>
</gene>
<comment type="caution">
    <text evidence="3">The sequence shown here is derived from an EMBL/GenBank/DDBJ whole genome shotgun (WGS) entry which is preliminary data.</text>
</comment>
<dbReference type="PANTHER" id="PTHR37825:SF1">
    <property type="entry name" value="TRNA(MET) CYTIDINE ACETATE LIGASE"/>
    <property type="match status" value="1"/>
</dbReference>
<dbReference type="InterPro" id="IPR008513">
    <property type="entry name" value="tRNA(Met)_cyd_acetate_ligase"/>
</dbReference>
<dbReference type="AlphaFoldDB" id="A0A401FKW3"/>
<dbReference type="EMBL" id="BEXA01000002">
    <property type="protein sequence ID" value="GAY72851.1"/>
    <property type="molecule type" value="Genomic_DNA"/>
</dbReference>
<keyword evidence="2" id="KW-0819">tRNA processing</keyword>
<dbReference type="GO" id="GO:0016874">
    <property type="term" value="F:ligase activity"/>
    <property type="evidence" value="ECO:0007669"/>
    <property type="project" value="UniProtKB-KW"/>
</dbReference>
<proteinExistence type="predicted"/>
<evidence type="ECO:0000256" key="2">
    <source>
        <dbReference type="ARBA" id="ARBA00022694"/>
    </source>
</evidence>
<name>A0A401FKW3_9LACO</name>
<dbReference type="PANTHER" id="PTHR37825">
    <property type="entry name" value="TRNA(MET) CYTIDINE ACETATE LIGASE"/>
    <property type="match status" value="1"/>
</dbReference>
<dbReference type="Gene3D" id="3.40.50.620">
    <property type="entry name" value="HUPs"/>
    <property type="match status" value="1"/>
</dbReference>
<reference evidence="3 4" key="1">
    <citation type="submission" date="2017-11" db="EMBL/GenBank/DDBJ databases">
        <title>Draft Genome Sequence of Lactobacillus curieae NBRC 111893 isolated from Koso, a Japanese sugar-Vegetable Fermented Beverage.</title>
        <authorList>
            <person name="Chiou T.Y."/>
            <person name="Oshima K."/>
            <person name="Suda W."/>
            <person name="Hattori M."/>
            <person name="Takahashi T."/>
        </authorList>
    </citation>
    <scope>NUCLEOTIDE SEQUENCE [LARGE SCALE GENOMIC DNA]</scope>
    <source>
        <strain evidence="3 4">NBRC111893</strain>
    </source>
</reference>
<dbReference type="GO" id="GO:0008033">
    <property type="term" value="P:tRNA processing"/>
    <property type="evidence" value="ECO:0007669"/>
    <property type="project" value="UniProtKB-KW"/>
</dbReference>
<dbReference type="InterPro" id="IPR014729">
    <property type="entry name" value="Rossmann-like_a/b/a_fold"/>
</dbReference>
<keyword evidence="1" id="KW-0436">Ligase</keyword>
<dbReference type="Pfam" id="PF05636">
    <property type="entry name" value="HIGH_NTase1"/>
    <property type="match status" value="1"/>
</dbReference>
<dbReference type="Proteomes" id="UP000286974">
    <property type="component" value="Unassembled WGS sequence"/>
</dbReference>